<dbReference type="Proteomes" id="UP000008722">
    <property type="component" value="Plasmid pOCEPR01"/>
</dbReference>
<accession>E4UAL4</accession>
<sequence precursor="true">MGLNDILDEACAISNVTAVCQIATLLEELGTNVEQFVDAGQGEVRKRLTGGLVDVVEGFTRDIASGVELPPELLNKLEEIANLPEQFREDYQAAWGKVDELKRALSDDMIAELRSLLQYEGGDDLRVEIDGEEVSMNELLAETVQTPQPCERLVVTSPMDDEYGALADACARERAARREKIAQFIAEASRKTFDYAQSSIQAAEQARRNEDAQRQIEGARILANAQASAERLASDYSLAATAKDASSRAKELADNAQNASSTRAAVQVLAEGMSSLLESNTASLAAVQMSLAELAQQQVYTNQQINRVASQTVKEVAGQESELIEEALADAAYFEGLHDAFSEQGESLIRNAEALFDTSCAKKPRWWEEGCP</sequence>
<dbReference type="HOGENOM" id="CLU_743612_0_0_0"/>
<evidence type="ECO:0000313" key="3">
    <source>
        <dbReference type="Proteomes" id="UP000008722"/>
    </source>
</evidence>
<keyword evidence="1" id="KW-0175">Coiled coil</keyword>
<reference evidence="3" key="1">
    <citation type="submission" date="2010-11" db="EMBL/GenBank/DDBJ databases">
        <title>The complete sequence of plasmid of Oceanithermus profundus DSM 14977.</title>
        <authorList>
            <consortium name="US DOE Joint Genome Institute (JGI-PGF)"/>
            <person name="Lucas S."/>
            <person name="Copeland A."/>
            <person name="Lapidus A."/>
            <person name="Bruce D."/>
            <person name="Goodwin L."/>
            <person name="Pitluck S."/>
            <person name="Kyrpides N."/>
            <person name="Mavromatis K."/>
            <person name="Pagani I."/>
            <person name="Ivanova N."/>
            <person name="Zhang X."/>
            <person name="Brettin T."/>
            <person name="Detter J.C."/>
            <person name="Tapia R."/>
            <person name="Han C."/>
            <person name="Land M."/>
            <person name="Hauser L."/>
            <person name="Markowitz V."/>
            <person name="Cheng J.-F."/>
            <person name="Hugenholtz P."/>
            <person name="Woyke T."/>
            <person name="Wu D."/>
            <person name="Tindall B."/>
            <person name="Faehnrich R."/>
            <person name="Brambilla E."/>
            <person name="Klenk H.-P."/>
            <person name="Eisen J.A."/>
        </authorList>
    </citation>
    <scope>NUCLEOTIDE SEQUENCE [LARGE SCALE GENOMIC DNA]</scope>
    <source>
        <strain evidence="3">DSM 14977 / NBRC 100410 / VKM B-2274 / 506</strain>
        <plasmid evidence="3">Plasmid pOCEPR01</plasmid>
    </source>
</reference>
<protein>
    <submittedName>
        <fullName evidence="2">Uncharacterized protein</fullName>
    </submittedName>
</protein>
<keyword evidence="2" id="KW-0614">Plasmid</keyword>
<dbReference type="KEGG" id="opr:Ocepr_2345"/>
<reference evidence="2 3" key="2">
    <citation type="journal article" date="2011" name="Stand. Genomic Sci.">
        <title>Complete genome sequence of Oceanithermus profundus type strain (506).</title>
        <authorList>
            <person name="Pati A."/>
            <person name="Zhang X."/>
            <person name="Lapidus A."/>
            <person name="Nolan M."/>
            <person name="Lucas S."/>
            <person name="Del Rio T.G."/>
            <person name="Tice H."/>
            <person name="Cheng J.F."/>
            <person name="Tapia R."/>
            <person name="Han C."/>
            <person name="Goodwin L."/>
            <person name="Pitluck S."/>
            <person name="Liolios K."/>
            <person name="Pagani I."/>
            <person name="Ivanova N."/>
            <person name="Mavromatis K."/>
            <person name="Chen A."/>
            <person name="Palaniappan K."/>
            <person name="Hauser L."/>
            <person name="Jeffries C.D."/>
            <person name="Brambilla E.M."/>
            <person name="Rohl A."/>
            <person name="Mwirichia R."/>
            <person name="Rohde M."/>
            <person name="Tindall B.J."/>
            <person name="Sikorski J."/>
            <person name="Wirth R."/>
            <person name="Goker M."/>
            <person name="Woyke T."/>
            <person name="Detter J.C."/>
            <person name="Bristow J."/>
            <person name="Eisen J.A."/>
            <person name="Markowitz V."/>
            <person name="Hugenholtz P."/>
            <person name="Kyrpides N.C."/>
            <person name="Klenk H.P."/>
            <person name="Land M."/>
        </authorList>
    </citation>
    <scope>NUCLEOTIDE SEQUENCE [LARGE SCALE GENOMIC DNA]</scope>
    <source>
        <strain evidence="3">DSM 14977 / NBRC 100410 / VKM B-2274 / 506</strain>
        <plasmid evidence="3">Plasmid pOCEPR01</plasmid>
    </source>
</reference>
<geneLocation type="plasmid" evidence="2 3">
    <name>pOCEPR01</name>
</geneLocation>
<organism evidence="2 3">
    <name type="scientific">Oceanithermus profundus (strain DSM 14977 / NBRC 100410 / VKM B-2274 / 506)</name>
    <dbReference type="NCBI Taxonomy" id="670487"/>
    <lineage>
        <taxon>Bacteria</taxon>
        <taxon>Thermotogati</taxon>
        <taxon>Deinococcota</taxon>
        <taxon>Deinococci</taxon>
        <taxon>Thermales</taxon>
        <taxon>Thermaceae</taxon>
        <taxon>Oceanithermus</taxon>
    </lineage>
</organism>
<evidence type="ECO:0000313" key="2">
    <source>
        <dbReference type="EMBL" id="ADR37793.1"/>
    </source>
</evidence>
<evidence type="ECO:0000256" key="1">
    <source>
        <dbReference type="SAM" id="Coils"/>
    </source>
</evidence>
<gene>
    <name evidence="2" type="ordered locus">Ocepr_2345</name>
</gene>
<proteinExistence type="predicted"/>
<keyword evidence="3" id="KW-1185">Reference proteome</keyword>
<name>E4UAL4_OCEP5</name>
<feature type="coiled-coil region" evidence="1">
    <location>
        <begin position="202"/>
        <end position="262"/>
    </location>
</feature>
<dbReference type="EMBL" id="CP002362">
    <property type="protein sequence ID" value="ADR37793.1"/>
    <property type="molecule type" value="Genomic_DNA"/>
</dbReference>
<dbReference type="AlphaFoldDB" id="E4UAL4"/>